<dbReference type="SUPFAM" id="SSF55904">
    <property type="entry name" value="Ornithine decarboxylase C-terminal domain"/>
    <property type="match status" value="1"/>
</dbReference>
<dbReference type="OrthoDB" id="9815233at2"/>
<organism evidence="7 8">
    <name type="scientific">Desulfocucumis palustris</name>
    <dbReference type="NCBI Taxonomy" id="1898651"/>
    <lineage>
        <taxon>Bacteria</taxon>
        <taxon>Bacillati</taxon>
        <taxon>Bacillota</taxon>
        <taxon>Clostridia</taxon>
        <taxon>Eubacteriales</taxon>
        <taxon>Desulfocucumaceae</taxon>
        <taxon>Desulfocucumis</taxon>
    </lineage>
</organism>
<sequence>MSLNQKETPLLGAMLKIAAGNAGRFHVPGHGGTSVPPELLAALGPGLFRADLTELPGLDDLSSPSGVIEYAQQLAADAFGADSTFFLLNGSTLGLQSLVAACCPPGSKIILPRNIHRSLLGGLIISGAQPVFLNPGLVPDFNFASGLSRETVRRGLADHPGARVLLLIHPSYYGVTGDTASHAEAAHEAGIPVIADEAHGAHLRFHPGLPEDSLSLGADASVQSMHKTGGSLTQTALLHLKGGRLDRGRVAGTLALLQTSSPSYPLMASLDASRKRLLMEGDLFGRSLELALALREKLIKIKGIEVFGSEHVDGDAVYGFDPLRVVVSVRKAGLTGYQAAGRLARRGLFVEMADQQNLVLVIGLGVDAVHCENLLQALKEAVENNSRNGKRAPGFGMAPSAAARMSPREAWFAPSRNVRLPQAAGKVSAEWVAVFPPGIPALIPGEEISPEMIEFLTAVRAAGAHVQGPCDSSLVFLRVVDE</sequence>
<evidence type="ECO:0000256" key="4">
    <source>
        <dbReference type="ARBA" id="ARBA00022898"/>
    </source>
</evidence>
<name>A0A2L2XKD4_9FIRM</name>
<evidence type="ECO:0000256" key="1">
    <source>
        <dbReference type="ARBA" id="ARBA00001933"/>
    </source>
</evidence>
<dbReference type="InterPro" id="IPR008286">
    <property type="entry name" value="Prn/Lys/Arg_de-COase_C"/>
</dbReference>
<evidence type="ECO:0000256" key="3">
    <source>
        <dbReference type="ARBA" id="ARBA00022793"/>
    </source>
</evidence>
<keyword evidence="8" id="KW-1185">Reference proteome</keyword>
<dbReference type="Pfam" id="PF01276">
    <property type="entry name" value="OKR_DC_1"/>
    <property type="match status" value="1"/>
</dbReference>
<reference evidence="8" key="1">
    <citation type="submission" date="2018-02" db="EMBL/GenBank/DDBJ databases">
        <title>Genome sequence of Desulfocucumis palustris strain NAW-5.</title>
        <authorList>
            <person name="Watanabe M."/>
            <person name="Kojima H."/>
            <person name="Fukui M."/>
        </authorList>
    </citation>
    <scope>NUCLEOTIDE SEQUENCE [LARGE SCALE GENOMIC DNA]</scope>
    <source>
        <strain evidence="8">NAW-5</strain>
    </source>
</reference>
<feature type="domain" description="Orn/Lys/Arg decarboxylases family 1 pyridoxal-P attachment site" evidence="6">
    <location>
        <begin position="222"/>
        <end position="236"/>
    </location>
</feature>
<dbReference type="PANTHER" id="PTHR43277:SF4">
    <property type="entry name" value="ARGININE DECARBOXYLASE"/>
    <property type="match status" value="1"/>
</dbReference>
<dbReference type="RefSeq" id="WP_104372646.1">
    <property type="nucleotide sequence ID" value="NZ_BFAV01000140.1"/>
</dbReference>
<evidence type="ECO:0000259" key="6">
    <source>
        <dbReference type="PROSITE" id="PS00703"/>
    </source>
</evidence>
<keyword evidence="5" id="KW-0456">Lyase</keyword>
<dbReference type="InterPro" id="IPR052357">
    <property type="entry name" value="Orn_Lys_Arg_decarboxylase-I"/>
</dbReference>
<comment type="similarity">
    <text evidence="2">Belongs to the Orn/Lys/Arg decarboxylase class-I family.</text>
</comment>
<dbReference type="Gene3D" id="3.90.100.10">
    <property type="entry name" value="Orn/Lys/Arg decarboxylase, C-terminal domain"/>
    <property type="match status" value="1"/>
</dbReference>
<dbReference type="InterPro" id="IPR015424">
    <property type="entry name" value="PyrdxlP-dep_Trfase"/>
</dbReference>
<dbReference type="AlphaFoldDB" id="A0A2L2XKD4"/>
<keyword evidence="4" id="KW-0663">Pyridoxal phosphate</keyword>
<accession>A0A2L2XKD4</accession>
<comment type="cofactor">
    <cofactor evidence="1">
        <name>pyridoxal 5'-phosphate</name>
        <dbReference type="ChEBI" id="CHEBI:597326"/>
    </cofactor>
</comment>
<gene>
    <name evidence="7" type="ORF">DCCM_3483</name>
</gene>
<dbReference type="InterPro" id="IPR036633">
    <property type="entry name" value="Prn/Lys/Arg_de-COase_C_sf"/>
</dbReference>
<dbReference type="InterPro" id="IPR015421">
    <property type="entry name" value="PyrdxlP-dep_Trfase_major"/>
</dbReference>
<evidence type="ECO:0000313" key="7">
    <source>
        <dbReference type="EMBL" id="GBF34371.1"/>
    </source>
</evidence>
<dbReference type="PROSITE" id="PS00703">
    <property type="entry name" value="OKR_DC_1"/>
    <property type="match status" value="1"/>
</dbReference>
<evidence type="ECO:0000256" key="2">
    <source>
        <dbReference type="ARBA" id="ARBA00010671"/>
    </source>
</evidence>
<dbReference type="PANTHER" id="PTHR43277">
    <property type="entry name" value="ARGININE DECARBOXYLASE"/>
    <property type="match status" value="1"/>
</dbReference>
<evidence type="ECO:0000313" key="8">
    <source>
        <dbReference type="Proteomes" id="UP000239549"/>
    </source>
</evidence>
<comment type="caution">
    <text evidence="7">The sequence shown here is derived from an EMBL/GenBank/DDBJ whole genome shotgun (WGS) entry which is preliminary data.</text>
</comment>
<protein>
    <submittedName>
        <fullName evidence="7">Lysine decarboxylase</fullName>
    </submittedName>
</protein>
<dbReference type="EMBL" id="BFAV01000140">
    <property type="protein sequence ID" value="GBF34371.1"/>
    <property type="molecule type" value="Genomic_DNA"/>
</dbReference>
<dbReference type="Pfam" id="PF03711">
    <property type="entry name" value="OKR_DC_1_C"/>
    <property type="match status" value="1"/>
</dbReference>
<proteinExistence type="inferred from homology"/>
<dbReference type="SUPFAM" id="SSF53383">
    <property type="entry name" value="PLP-dependent transferases"/>
    <property type="match status" value="1"/>
</dbReference>
<dbReference type="InterPro" id="IPR000310">
    <property type="entry name" value="Orn/Lys/Arg_deCO2ase_major_dom"/>
</dbReference>
<evidence type="ECO:0000256" key="5">
    <source>
        <dbReference type="ARBA" id="ARBA00023239"/>
    </source>
</evidence>
<dbReference type="Proteomes" id="UP000239549">
    <property type="component" value="Unassembled WGS sequence"/>
</dbReference>
<dbReference type="Gene3D" id="3.40.640.10">
    <property type="entry name" value="Type I PLP-dependent aspartate aminotransferase-like (Major domain)"/>
    <property type="match status" value="1"/>
</dbReference>
<keyword evidence="3" id="KW-0210">Decarboxylase</keyword>
<dbReference type="GO" id="GO:0016831">
    <property type="term" value="F:carboxy-lyase activity"/>
    <property type="evidence" value="ECO:0007669"/>
    <property type="project" value="UniProtKB-KW"/>
</dbReference>